<dbReference type="AlphaFoldDB" id="A0AAE0SIG5"/>
<comment type="caution">
    <text evidence="1">The sequence shown here is derived from an EMBL/GenBank/DDBJ whole genome shotgun (WGS) entry which is preliminary data.</text>
</comment>
<evidence type="ECO:0000313" key="2">
    <source>
        <dbReference type="Proteomes" id="UP001195483"/>
    </source>
</evidence>
<organism evidence="1 2">
    <name type="scientific">Potamilus streckersoni</name>
    <dbReference type="NCBI Taxonomy" id="2493646"/>
    <lineage>
        <taxon>Eukaryota</taxon>
        <taxon>Metazoa</taxon>
        <taxon>Spiralia</taxon>
        <taxon>Lophotrochozoa</taxon>
        <taxon>Mollusca</taxon>
        <taxon>Bivalvia</taxon>
        <taxon>Autobranchia</taxon>
        <taxon>Heteroconchia</taxon>
        <taxon>Palaeoheterodonta</taxon>
        <taxon>Unionida</taxon>
        <taxon>Unionoidea</taxon>
        <taxon>Unionidae</taxon>
        <taxon>Ambleminae</taxon>
        <taxon>Lampsilini</taxon>
        <taxon>Potamilus</taxon>
    </lineage>
</organism>
<gene>
    <name evidence="1" type="ORF">CHS0354_005610</name>
</gene>
<protein>
    <submittedName>
        <fullName evidence="1">Uncharacterized protein</fullName>
    </submittedName>
</protein>
<name>A0AAE0SIG5_9BIVA</name>
<reference evidence="1" key="3">
    <citation type="submission" date="2023-05" db="EMBL/GenBank/DDBJ databases">
        <authorList>
            <person name="Smith C.H."/>
        </authorList>
    </citation>
    <scope>NUCLEOTIDE SEQUENCE</scope>
    <source>
        <strain evidence="1">CHS0354</strain>
        <tissue evidence="1">Mantle</tissue>
    </source>
</reference>
<accession>A0AAE0SIG5</accession>
<keyword evidence="2" id="KW-1185">Reference proteome</keyword>
<sequence length="59" mass="6825">MVWDEYIGLSHKCPRIQHDISADVNWFRLITDAPSEMDGIPDTPPFTYVALKYVFGPNR</sequence>
<dbReference type="EMBL" id="JAEAOA010000395">
    <property type="protein sequence ID" value="KAK3592550.1"/>
    <property type="molecule type" value="Genomic_DNA"/>
</dbReference>
<dbReference type="Proteomes" id="UP001195483">
    <property type="component" value="Unassembled WGS sequence"/>
</dbReference>
<reference evidence="1" key="1">
    <citation type="journal article" date="2021" name="Genome Biol. Evol.">
        <title>A High-Quality Reference Genome for a Parasitic Bivalve with Doubly Uniparental Inheritance (Bivalvia: Unionida).</title>
        <authorList>
            <person name="Smith C.H."/>
        </authorList>
    </citation>
    <scope>NUCLEOTIDE SEQUENCE</scope>
    <source>
        <strain evidence="1">CHS0354</strain>
    </source>
</reference>
<evidence type="ECO:0000313" key="1">
    <source>
        <dbReference type="EMBL" id="KAK3592550.1"/>
    </source>
</evidence>
<reference evidence="1" key="2">
    <citation type="journal article" date="2021" name="Genome Biol. Evol.">
        <title>Developing a high-quality reference genome for a parasitic bivalve with doubly uniparental inheritance (Bivalvia: Unionida).</title>
        <authorList>
            <person name="Smith C.H."/>
        </authorList>
    </citation>
    <scope>NUCLEOTIDE SEQUENCE</scope>
    <source>
        <strain evidence="1">CHS0354</strain>
        <tissue evidence="1">Mantle</tissue>
    </source>
</reference>
<proteinExistence type="predicted"/>